<dbReference type="InterPro" id="IPR003439">
    <property type="entry name" value="ABC_transporter-like_ATP-bd"/>
</dbReference>
<dbReference type="PROSITE" id="PS50929">
    <property type="entry name" value="ABC_TM1F"/>
    <property type="match status" value="1"/>
</dbReference>
<dbReference type="SUPFAM" id="SSF52540">
    <property type="entry name" value="P-loop containing nucleoside triphosphate hydrolases"/>
    <property type="match status" value="1"/>
</dbReference>
<dbReference type="InterPro" id="IPR039421">
    <property type="entry name" value="Type_1_exporter"/>
</dbReference>
<keyword evidence="5 10" id="KW-0812">Transmembrane</keyword>
<dbReference type="FunFam" id="3.40.50.300:FF:001444">
    <property type="entry name" value="ABC transporter ATP-binding protein"/>
    <property type="match status" value="1"/>
</dbReference>
<feature type="transmembrane region" description="Helical" evidence="10">
    <location>
        <begin position="12"/>
        <end position="31"/>
    </location>
</feature>
<dbReference type="Pfam" id="PF00664">
    <property type="entry name" value="ABC_membrane"/>
    <property type="match status" value="1"/>
</dbReference>
<dbReference type="EMBL" id="CABFPH010000015">
    <property type="protein sequence ID" value="VUD70959.1"/>
    <property type="molecule type" value="Genomic_DNA"/>
</dbReference>
<keyword evidence="6" id="KW-0547">Nucleotide-binding</keyword>
<dbReference type="InterPro" id="IPR036640">
    <property type="entry name" value="ABC1_TM_sf"/>
</dbReference>
<dbReference type="InterPro" id="IPR017871">
    <property type="entry name" value="ABC_transporter-like_CS"/>
</dbReference>
<evidence type="ECO:0000256" key="5">
    <source>
        <dbReference type="ARBA" id="ARBA00022692"/>
    </source>
</evidence>
<organism evidence="13 14">
    <name type="scientific">Methylobacterium symbioticum</name>
    <dbReference type="NCBI Taxonomy" id="2584084"/>
    <lineage>
        <taxon>Bacteria</taxon>
        <taxon>Pseudomonadati</taxon>
        <taxon>Pseudomonadota</taxon>
        <taxon>Alphaproteobacteria</taxon>
        <taxon>Hyphomicrobiales</taxon>
        <taxon>Methylobacteriaceae</taxon>
        <taxon>Methylobacterium</taxon>
    </lineage>
</organism>
<evidence type="ECO:0000256" key="3">
    <source>
        <dbReference type="ARBA" id="ARBA00022448"/>
    </source>
</evidence>
<dbReference type="GO" id="GO:0005886">
    <property type="term" value="C:plasma membrane"/>
    <property type="evidence" value="ECO:0007669"/>
    <property type="project" value="UniProtKB-SubCell"/>
</dbReference>
<comment type="similarity">
    <text evidence="2">Belongs to the ABC transporter superfamily.</text>
</comment>
<dbReference type="Proteomes" id="UP000410984">
    <property type="component" value="Unassembled WGS sequence"/>
</dbReference>
<sequence length="584" mass="61114">MKATELSEALRDCRAGFVTVAVLSGLVNILYLTSSFFMMQVYDRVLPSRSLPTLAGLLVLALGLYAVQGLLDLIRARILARFGAALDHALSERLFDLVVRAPLKGLLPAERLRPLRDLDALRTFLGGMGPIALFDLPWMPAYLAICFLFHPMIGLAAVFGAVVLVGFTIATDRMTARATRAATEHALARNALADAAGRNAEALAAMGMQDGLGARWTQVSQAYRAEQLAVADVAGGFGAASKAFRPALQSGVLALGAFLVIDNQASAGVIIAASILTARAMAPAELAIANWKAFVQARQAWRHLNELCRRIPAVPAPLSLPVPCRTLVAEAVSVAPPGVARLVVQDLSFRVTAGQGLGIIGPSASGKSTLARALVGIWPCLRGRVQLDGASLDQWTSTTLGRHVGYLPQEVDLFSGTVAQNIARFQPEIQAEAVIEAAQAAGVHEMIVALPKGYETPLGESGAGLSAGQRQRIGLARALFGRPFLVVLDEPNANLDAEGEAALTQAILGVRARGGICIVVAHRPSALAAVDLVLIMAGGQAQAFGPKDTVLKRAIQPIGTPLRHPAAAAQAMASAATAQQGGGR</sequence>
<dbReference type="InterPro" id="IPR003593">
    <property type="entry name" value="AAA+_ATPase"/>
</dbReference>
<keyword evidence="9 10" id="KW-0472">Membrane</keyword>
<evidence type="ECO:0000256" key="9">
    <source>
        <dbReference type="ARBA" id="ARBA00023136"/>
    </source>
</evidence>
<dbReference type="GO" id="GO:0030256">
    <property type="term" value="C:type I protein secretion system complex"/>
    <property type="evidence" value="ECO:0007669"/>
    <property type="project" value="InterPro"/>
</dbReference>
<dbReference type="PROSITE" id="PS50893">
    <property type="entry name" value="ABC_TRANSPORTER_2"/>
    <property type="match status" value="1"/>
</dbReference>
<dbReference type="GO" id="GO:0030253">
    <property type="term" value="P:protein secretion by the type I secretion system"/>
    <property type="evidence" value="ECO:0007669"/>
    <property type="project" value="InterPro"/>
</dbReference>
<feature type="transmembrane region" description="Helical" evidence="10">
    <location>
        <begin position="51"/>
        <end position="71"/>
    </location>
</feature>
<evidence type="ECO:0000256" key="7">
    <source>
        <dbReference type="ARBA" id="ARBA00022840"/>
    </source>
</evidence>
<evidence type="ECO:0000259" key="12">
    <source>
        <dbReference type="PROSITE" id="PS50929"/>
    </source>
</evidence>
<dbReference type="GO" id="GO:0005524">
    <property type="term" value="F:ATP binding"/>
    <property type="evidence" value="ECO:0007669"/>
    <property type="project" value="UniProtKB-KW"/>
</dbReference>
<reference evidence="13 14" key="1">
    <citation type="submission" date="2019-06" db="EMBL/GenBank/DDBJ databases">
        <authorList>
            <person name="Rodrigo-Torres L."/>
            <person name="Arahal R. D."/>
            <person name="Lucena T."/>
        </authorList>
    </citation>
    <scope>NUCLEOTIDE SEQUENCE [LARGE SCALE GENOMIC DNA]</scope>
    <source>
        <strain evidence="13 14">SB0023/3</strain>
    </source>
</reference>
<evidence type="ECO:0000256" key="2">
    <source>
        <dbReference type="ARBA" id="ARBA00005417"/>
    </source>
</evidence>
<dbReference type="PROSITE" id="PS00211">
    <property type="entry name" value="ABC_TRANSPORTER_1"/>
    <property type="match status" value="1"/>
</dbReference>
<feature type="transmembrane region" description="Helical" evidence="10">
    <location>
        <begin position="142"/>
        <end position="170"/>
    </location>
</feature>
<dbReference type="SUPFAM" id="SSF90123">
    <property type="entry name" value="ABC transporter transmembrane region"/>
    <property type="match status" value="1"/>
</dbReference>
<dbReference type="Pfam" id="PF00005">
    <property type="entry name" value="ABC_tran"/>
    <property type="match status" value="1"/>
</dbReference>
<keyword evidence="8 10" id="KW-1133">Transmembrane helix</keyword>
<accession>A0A509EBW8</accession>
<evidence type="ECO:0000256" key="10">
    <source>
        <dbReference type="SAM" id="Phobius"/>
    </source>
</evidence>
<dbReference type="OrthoDB" id="9808328at2"/>
<evidence type="ECO:0000313" key="13">
    <source>
        <dbReference type="EMBL" id="VUD70959.1"/>
    </source>
</evidence>
<dbReference type="PANTHER" id="PTHR24221">
    <property type="entry name" value="ATP-BINDING CASSETTE SUB-FAMILY B"/>
    <property type="match status" value="1"/>
</dbReference>
<evidence type="ECO:0000256" key="6">
    <source>
        <dbReference type="ARBA" id="ARBA00022741"/>
    </source>
</evidence>
<feature type="transmembrane region" description="Helical" evidence="10">
    <location>
        <begin position="120"/>
        <end position="136"/>
    </location>
</feature>
<comment type="subcellular location">
    <subcellularLocation>
        <location evidence="1">Cell membrane</location>
        <topology evidence="1">Multi-pass membrane protein</topology>
    </subcellularLocation>
</comment>
<dbReference type="PANTHER" id="PTHR24221:SF248">
    <property type="entry name" value="ABC TRANSPORTER TRANSMEMBRANE REGION"/>
    <property type="match status" value="1"/>
</dbReference>
<keyword evidence="14" id="KW-1185">Reference proteome</keyword>
<dbReference type="AlphaFoldDB" id="A0A509EBW8"/>
<dbReference type="InterPro" id="IPR011527">
    <property type="entry name" value="ABC1_TM_dom"/>
</dbReference>
<keyword evidence="7 13" id="KW-0067">ATP-binding</keyword>
<dbReference type="GO" id="GO:0140359">
    <property type="term" value="F:ABC-type transporter activity"/>
    <property type="evidence" value="ECO:0007669"/>
    <property type="project" value="InterPro"/>
</dbReference>
<feature type="domain" description="ABC transmembrane type-1" evidence="12">
    <location>
        <begin position="18"/>
        <end position="296"/>
    </location>
</feature>
<evidence type="ECO:0000256" key="4">
    <source>
        <dbReference type="ARBA" id="ARBA00022475"/>
    </source>
</evidence>
<gene>
    <name evidence="13" type="primary">prsD_2</name>
    <name evidence="13" type="ORF">MET9862_01533</name>
</gene>
<dbReference type="InterPro" id="IPR027417">
    <property type="entry name" value="P-loop_NTPase"/>
</dbReference>
<evidence type="ECO:0000256" key="8">
    <source>
        <dbReference type="ARBA" id="ARBA00022989"/>
    </source>
</evidence>
<feature type="domain" description="ABC transporter" evidence="11">
    <location>
        <begin position="327"/>
        <end position="563"/>
    </location>
</feature>
<dbReference type="SMART" id="SM00382">
    <property type="entry name" value="AAA"/>
    <property type="match status" value="1"/>
</dbReference>
<keyword evidence="3" id="KW-0813">Transport</keyword>
<protein>
    <submittedName>
        <fullName evidence="13">Type I secretion system ATP-binding protein PrsD</fullName>
    </submittedName>
</protein>
<evidence type="ECO:0000313" key="14">
    <source>
        <dbReference type="Proteomes" id="UP000410984"/>
    </source>
</evidence>
<dbReference type="Gene3D" id="1.20.1560.10">
    <property type="entry name" value="ABC transporter type 1, transmembrane domain"/>
    <property type="match status" value="1"/>
</dbReference>
<dbReference type="GO" id="GO:0034040">
    <property type="term" value="F:ATPase-coupled lipid transmembrane transporter activity"/>
    <property type="evidence" value="ECO:0007669"/>
    <property type="project" value="TreeGrafter"/>
</dbReference>
<dbReference type="Gene3D" id="3.40.50.300">
    <property type="entry name" value="P-loop containing nucleotide triphosphate hydrolases"/>
    <property type="match status" value="1"/>
</dbReference>
<evidence type="ECO:0000256" key="1">
    <source>
        <dbReference type="ARBA" id="ARBA00004651"/>
    </source>
</evidence>
<evidence type="ECO:0000259" key="11">
    <source>
        <dbReference type="PROSITE" id="PS50893"/>
    </source>
</evidence>
<keyword evidence="4" id="KW-1003">Cell membrane</keyword>
<dbReference type="RefSeq" id="WP_142582437.1">
    <property type="nucleotide sequence ID" value="NZ_CABFPH010000015.1"/>
</dbReference>
<dbReference type="GO" id="GO:0016887">
    <property type="term" value="F:ATP hydrolysis activity"/>
    <property type="evidence" value="ECO:0007669"/>
    <property type="project" value="InterPro"/>
</dbReference>
<dbReference type="InterPro" id="IPR010128">
    <property type="entry name" value="ATPase_T1SS_PrtD-like"/>
</dbReference>
<proteinExistence type="inferred from homology"/>
<dbReference type="NCBIfam" id="TIGR01842">
    <property type="entry name" value="type_I_sec_PrtD"/>
    <property type="match status" value="1"/>
</dbReference>
<name>A0A509EBW8_9HYPH</name>